<dbReference type="OrthoDB" id="2310233at2759"/>
<protein>
    <recommendedName>
        <fullName evidence="4">F-box domain-containing protein</fullName>
    </recommendedName>
</protein>
<gene>
    <name evidence="2" type="ORF">RCL2_000646400</name>
    <name evidence="1" type="ORF">RclHR1_05220004</name>
</gene>
<evidence type="ECO:0000313" key="1">
    <source>
        <dbReference type="EMBL" id="GBC03627.1"/>
    </source>
</evidence>
<reference evidence="2" key="2">
    <citation type="submission" date="2019-10" db="EMBL/GenBank/DDBJ databases">
        <title>Conservation and host-specific expression of non-tandemly repeated heterogenous ribosome RNA gene in arbuscular mycorrhizal fungi.</title>
        <authorList>
            <person name="Maeda T."/>
            <person name="Kobayashi Y."/>
            <person name="Nakagawa T."/>
            <person name="Ezawa T."/>
            <person name="Yamaguchi K."/>
            <person name="Bino T."/>
            <person name="Nishimoto Y."/>
            <person name="Shigenobu S."/>
            <person name="Kawaguchi M."/>
        </authorList>
    </citation>
    <scope>NUCLEOTIDE SEQUENCE</scope>
    <source>
        <strain evidence="2">HR1</strain>
    </source>
</reference>
<dbReference type="Proteomes" id="UP000247702">
    <property type="component" value="Unassembled WGS sequence"/>
</dbReference>
<keyword evidence="3" id="KW-1185">Reference proteome</keyword>
<comment type="caution">
    <text evidence="1">The sequence shown here is derived from an EMBL/GenBank/DDBJ whole genome shotgun (WGS) entry which is preliminary data.</text>
</comment>
<evidence type="ECO:0000313" key="3">
    <source>
        <dbReference type="Proteomes" id="UP000247702"/>
    </source>
</evidence>
<accession>A0A2Z6SE89</accession>
<dbReference type="InterPro" id="IPR032675">
    <property type="entry name" value="LRR_dom_sf"/>
</dbReference>
<evidence type="ECO:0000313" key="2">
    <source>
        <dbReference type="EMBL" id="GES79150.1"/>
    </source>
</evidence>
<dbReference type="Proteomes" id="UP000615446">
    <property type="component" value="Unassembled WGS sequence"/>
</dbReference>
<dbReference type="Gene3D" id="3.80.10.10">
    <property type="entry name" value="Ribonuclease Inhibitor"/>
    <property type="match status" value="1"/>
</dbReference>
<reference evidence="1 3" key="1">
    <citation type="submission" date="2017-11" db="EMBL/GenBank/DDBJ databases">
        <title>The genome of Rhizophagus clarus HR1 reveals common genetic basis of auxotrophy among arbuscular mycorrhizal fungi.</title>
        <authorList>
            <person name="Kobayashi Y."/>
        </authorList>
    </citation>
    <scope>NUCLEOTIDE SEQUENCE [LARGE SCALE GENOMIC DNA]</scope>
    <source>
        <strain evidence="1 3">HR1</strain>
    </source>
</reference>
<dbReference type="AlphaFoldDB" id="A0A2Z6SE89"/>
<dbReference type="EMBL" id="BEXD01003896">
    <property type="protein sequence ID" value="GBC03627.1"/>
    <property type="molecule type" value="Genomic_DNA"/>
</dbReference>
<evidence type="ECO:0008006" key="4">
    <source>
        <dbReference type="Google" id="ProtNLM"/>
    </source>
</evidence>
<dbReference type="EMBL" id="BLAL01000043">
    <property type="protein sequence ID" value="GES79150.1"/>
    <property type="molecule type" value="Genomic_DNA"/>
</dbReference>
<name>A0A2Z6SE89_9GLOM</name>
<organism evidence="1 3">
    <name type="scientific">Rhizophagus clarus</name>
    <dbReference type="NCBI Taxonomy" id="94130"/>
    <lineage>
        <taxon>Eukaryota</taxon>
        <taxon>Fungi</taxon>
        <taxon>Fungi incertae sedis</taxon>
        <taxon>Mucoromycota</taxon>
        <taxon>Glomeromycotina</taxon>
        <taxon>Glomeromycetes</taxon>
        <taxon>Glomerales</taxon>
        <taxon>Glomeraceae</taxon>
        <taxon>Rhizophagus</taxon>
    </lineage>
</organism>
<dbReference type="SUPFAM" id="SSF52047">
    <property type="entry name" value="RNI-like"/>
    <property type="match status" value="1"/>
</dbReference>
<proteinExistence type="predicted"/>
<sequence length="356" mass="42401">MRTIEHQIFYFPEAKTRLESLCELKFDTSINPSYFYGIAHICQYIQRLIIINVKPKYNRGIAKLVEVQKNLKYFEWNDDFDEDYFTEDPYKEIFLELEKQADVLNHLELFFLYIDSCDYYITSLQKLLPKLHKLKTLIINDFCYNNDNLSKMMIYNDLEILNIDYITAYEASIIIGNSGGRLKEVSLKPCDLLKHENKFSEVSLNFIRKIYENCLLIEYLSLVFSPTKDHFTEFEKLLRICQNLKLLLLVTSNIHTRETEEKILENGEELLKILIRSAPTNLRELRFFNDFKFSLKALEEFLEKWKGRPALSILTSDPLYNEEDYKKLINNYKDCGVIKTFRYESILDVEDLNFKI</sequence>